<reference evidence="3" key="1">
    <citation type="submission" date="2019-04" db="EMBL/GenBank/DDBJ databases">
        <title>Friends and foes A comparative genomics studyof 23 Aspergillus species from section Flavi.</title>
        <authorList>
            <consortium name="DOE Joint Genome Institute"/>
            <person name="Kjaerbolling I."/>
            <person name="Vesth T."/>
            <person name="Frisvad J.C."/>
            <person name="Nybo J.L."/>
            <person name="Theobald S."/>
            <person name="Kildgaard S."/>
            <person name="Isbrandt T."/>
            <person name="Kuo A."/>
            <person name="Sato A."/>
            <person name="Lyhne E.K."/>
            <person name="Kogle M.E."/>
            <person name="Wiebenga A."/>
            <person name="Kun R.S."/>
            <person name="Lubbers R.J."/>
            <person name="Makela M.R."/>
            <person name="Barry K."/>
            <person name="Chovatia M."/>
            <person name="Clum A."/>
            <person name="Daum C."/>
            <person name="Haridas S."/>
            <person name="He G."/>
            <person name="LaButti K."/>
            <person name="Lipzen A."/>
            <person name="Mondo S."/>
            <person name="Riley R."/>
            <person name="Salamov A."/>
            <person name="Simmons B.A."/>
            <person name="Magnuson J.K."/>
            <person name="Henrissat B."/>
            <person name="Mortensen U.H."/>
            <person name="Larsen T.O."/>
            <person name="Devries R.P."/>
            <person name="Grigoriev I.V."/>
            <person name="Machida M."/>
            <person name="Baker S.E."/>
            <person name="Andersen M.R."/>
        </authorList>
    </citation>
    <scope>NUCLEOTIDE SEQUENCE [LARGE SCALE GENOMIC DNA]</scope>
    <source>
        <strain evidence="3">CBS 130017</strain>
    </source>
</reference>
<evidence type="ECO:0000313" key="2">
    <source>
        <dbReference type="EMBL" id="KAE8325071.1"/>
    </source>
</evidence>
<dbReference type="PANTHER" id="PTHR38110:SF1">
    <property type="entry name" value="THIOESTERASE DOMAIN-CONTAINING PROTEIN"/>
    <property type="match status" value="1"/>
</dbReference>
<dbReference type="Gene3D" id="2.40.160.210">
    <property type="entry name" value="Acyl-CoA thioesterase, double hotdog domain"/>
    <property type="match status" value="1"/>
</dbReference>
<organism evidence="2 3">
    <name type="scientific">Aspergillus sergii</name>
    <dbReference type="NCBI Taxonomy" id="1034303"/>
    <lineage>
        <taxon>Eukaryota</taxon>
        <taxon>Fungi</taxon>
        <taxon>Dikarya</taxon>
        <taxon>Ascomycota</taxon>
        <taxon>Pezizomycotina</taxon>
        <taxon>Eurotiomycetes</taxon>
        <taxon>Eurotiomycetidae</taxon>
        <taxon>Eurotiales</taxon>
        <taxon>Aspergillaceae</taxon>
        <taxon>Aspergillus</taxon>
        <taxon>Aspergillus subgen. Circumdati</taxon>
    </lineage>
</organism>
<dbReference type="SUPFAM" id="SSF54637">
    <property type="entry name" value="Thioesterase/thiol ester dehydrase-isomerase"/>
    <property type="match status" value="1"/>
</dbReference>
<feature type="domain" description="Acyl-CoA thioesterase-like C-terminal" evidence="1">
    <location>
        <begin position="12"/>
        <end position="72"/>
    </location>
</feature>
<gene>
    <name evidence="2" type="ORF">BDV39DRAFT_179233</name>
</gene>
<protein>
    <recommendedName>
        <fullName evidence="1">Acyl-CoA thioesterase-like C-terminal domain-containing protein</fullName>
    </recommendedName>
</protein>
<dbReference type="InterPro" id="IPR052389">
    <property type="entry name" value="Sec_Metab_Biosynth-Assoc"/>
</dbReference>
<dbReference type="EMBL" id="ML741811">
    <property type="protein sequence ID" value="KAE8325071.1"/>
    <property type="molecule type" value="Genomic_DNA"/>
</dbReference>
<dbReference type="InterPro" id="IPR049450">
    <property type="entry name" value="ACOT8-like_C"/>
</dbReference>
<evidence type="ECO:0000313" key="3">
    <source>
        <dbReference type="Proteomes" id="UP000325945"/>
    </source>
</evidence>
<evidence type="ECO:0000259" key="1">
    <source>
        <dbReference type="Pfam" id="PF20789"/>
    </source>
</evidence>
<dbReference type="Proteomes" id="UP000325945">
    <property type="component" value="Unassembled WGS sequence"/>
</dbReference>
<accession>A0A5N6WVX9</accession>
<proteinExistence type="predicted"/>
<dbReference type="Pfam" id="PF20789">
    <property type="entry name" value="4HBT_3C"/>
    <property type="match status" value="1"/>
</dbReference>
<name>A0A5N6WVX9_9EURO</name>
<keyword evidence="3" id="KW-1185">Reference proteome</keyword>
<dbReference type="InterPro" id="IPR042171">
    <property type="entry name" value="Acyl-CoA_hotdog"/>
</dbReference>
<sequence>MNYDPQGLKATETWAFPTVSLSLDIREDPTGKEWILVRSKMRSLRDGRFDMEMQMLDENNNLLATCRHSCVMLARRSSQGHEFSPKASL</sequence>
<dbReference type="AlphaFoldDB" id="A0A5N6WVX9"/>
<dbReference type="PANTHER" id="PTHR38110">
    <property type="entry name" value="CHROMOSOME 23, WHOLE GENOME SHOTGUN SEQUENCE"/>
    <property type="match status" value="1"/>
</dbReference>
<dbReference type="InterPro" id="IPR029069">
    <property type="entry name" value="HotDog_dom_sf"/>
</dbReference>